<dbReference type="RefSeq" id="XP_037141630.1">
    <property type="nucleotide sequence ID" value="XM_037285734.1"/>
</dbReference>
<name>A0A7G3ZN70_9SACH</name>
<dbReference type="OrthoDB" id="4031898at2759"/>
<dbReference type="Pfam" id="PF05476">
    <property type="entry name" value="PET122"/>
    <property type="match status" value="1"/>
</dbReference>
<accession>A0A7G3ZN70</accession>
<dbReference type="GO" id="GO:0003743">
    <property type="term" value="F:translation initiation factor activity"/>
    <property type="evidence" value="ECO:0007669"/>
    <property type="project" value="InterPro"/>
</dbReference>
<organism evidence="1 2">
    <name type="scientific">Torulaspora globosa</name>
    <dbReference type="NCBI Taxonomy" id="48254"/>
    <lineage>
        <taxon>Eukaryota</taxon>
        <taxon>Fungi</taxon>
        <taxon>Dikarya</taxon>
        <taxon>Ascomycota</taxon>
        <taxon>Saccharomycotina</taxon>
        <taxon>Saccharomycetes</taxon>
        <taxon>Saccharomycetales</taxon>
        <taxon>Saccharomycetaceae</taxon>
        <taxon>Torulaspora</taxon>
    </lineage>
</organism>
<gene>
    <name evidence="1" type="ORF">HG536_0H03310</name>
</gene>
<protein>
    <submittedName>
        <fullName evidence="1">Uncharacterized protein</fullName>
    </submittedName>
</protein>
<proteinExistence type="predicted"/>
<dbReference type="Proteomes" id="UP000515788">
    <property type="component" value="Chromosome 8"/>
</dbReference>
<reference evidence="1 2" key="1">
    <citation type="submission" date="2020-06" db="EMBL/GenBank/DDBJ databases">
        <title>The yeast mating-type switching endonuclease HO is a domesticated member of an unorthodox homing genetic element family.</title>
        <authorList>
            <person name="Coughlan A.Y."/>
            <person name="Lombardi L."/>
            <person name="Braun-Galleani S."/>
            <person name="Martos A.R."/>
            <person name="Galeote V."/>
            <person name="Bigey F."/>
            <person name="Dequin S."/>
            <person name="Byrne K.P."/>
            <person name="Wolfe K.H."/>
        </authorList>
    </citation>
    <scope>NUCLEOTIDE SEQUENCE [LARGE SCALE GENOMIC DNA]</scope>
    <source>
        <strain evidence="1 2">CBS764</strain>
    </source>
</reference>
<dbReference type="AlphaFoldDB" id="A0A7G3ZN70"/>
<evidence type="ECO:0000313" key="2">
    <source>
        <dbReference type="Proteomes" id="UP000515788"/>
    </source>
</evidence>
<keyword evidence="2" id="KW-1185">Reference proteome</keyword>
<dbReference type="GeneID" id="59328222"/>
<dbReference type="GO" id="GO:0070131">
    <property type="term" value="P:positive regulation of mitochondrial translation"/>
    <property type="evidence" value="ECO:0007669"/>
    <property type="project" value="InterPro"/>
</dbReference>
<sequence>MNKSPLARKCLSQATRNALYLDCLNRKFDKVLKTVRSIPPKDMDYAFLQTYLARSCHWGHMASVSYIWYRYVLRSNVLIIKASLLCDIGNLSLNEGNHFIPAQLHEYFSRIYGKSLPIEERQSLDYELSRIKVESFAKGTINKTNFREKWKVFLEDIDHRFPSNMTFRARDFPNLGRSLRHEENDLLMVLLFGQNKIAIHNASTGPLLLNLILMYSPQNASFKISLFEKFYNAHRLLNYDDTVTILLQLCKGDPYNLEKIKKFAADNLVPSLSSMASKTPTNEITADTSKDFVKSR</sequence>
<dbReference type="InterPro" id="IPR008732">
    <property type="entry name" value="Pet122"/>
</dbReference>
<evidence type="ECO:0000313" key="1">
    <source>
        <dbReference type="EMBL" id="QLL34956.1"/>
    </source>
</evidence>
<dbReference type="EMBL" id="CP059253">
    <property type="protein sequence ID" value="QLL34956.1"/>
    <property type="molecule type" value="Genomic_DNA"/>
</dbReference>
<dbReference type="KEGG" id="tgb:HG536_0H03310"/>
<dbReference type="GO" id="GO:0005743">
    <property type="term" value="C:mitochondrial inner membrane"/>
    <property type="evidence" value="ECO:0007669"/>
    <property type="project" value="InterPro"/>
</dbReference>